<keyword evidence="2" id="KW-1185">Reference proteome</keyword>
<comment type="caution">
    <text evidence="1">The sequence shown here is derived from an EMBL/GenBank/DDBJ whole genome shotgun (WGS) entry which is preliminary data.</text>
</comment>
<dbReference type="Proteomes" id="UP000023152">
    <property type="component" value="Unassembled WGS sequence"/>
</dbReference>
<evidence type="ECO:0000313" key="2">
    <source>
        <dbReference type="Proteomes" id="UP000023152"/>
    </source>
</evidence>
<organism evidence="1 2">
    <name type="scientific">Reticulomyxa filosa</name>
    <dbReference type="NCBI Taxonomy" id="46433"/>
    <lineage>
        <taxon>Eukaryota</taxon>
        <taxon>Sar</taxon>
        <taxon>Rhizaria</taxon>
        <taxon>Retaria</taxon>
        <taxon>Foraminifera</taxon>
        <taxon>Monothalamids</taxon>
        <taxon>Reticulomyxidae</taxon>
        <taxon>Reticulomyxa</taxon>
    </lineage>
</organism>
<accession>X6LWV3</accession>
<evidence type="ECO:0000313" key="1">
    <source>
        <dbReference type="EMBL" id="ETO05836.1"/>
    </source>
</evidence>
<reference evidence="1 2" key="1">
    <citation type="journal article" date="2013" name="Curr. Biol.">
        <title>The Genome of the Foraminiferan Reticulomyxa filosa.</title>
        <authorList>
            <person name="Glockner G."/>
            <person name="Hulsmann N."/>
            <person name="Schleicher M."/>
            <person name="Noegel A.A."/>
            <person name="Eichinger L."/>
            <person name="Gallinger C."/>
            <person name="Pawlowski J."/>
            <person name="Sierra R."/>
            <person name="Euteneuer U."/>
            <person name="Pillet L."/>
            <person name="Moustafa A."/>
            <person name="Platzer M."/>
            <person name="Groth M."/>
            <person name="Szafranski K."/>
            <person name="Schliwa M."/>
        </authorList>
    </citation>
    <scope>NUCLEOTIDE SEQUENCE [LARGE SCALE GENOMIC DNA]</scope>
</reference>
<gene>
    <name evidence="1" type="ORF">RFI_31561</name>
</gene>
<sequence length="125" mass="15053">MSFLRLVTRVVSTKATEEIRGNPEWRVFFQCKDTSELWKQLEKYEEKRSDLYVVLKDEKYGLKFRKKNQLELKTRSLVKENGTEYWFKTKYKNDSKSDHEPTSLKDAEKILVTNKNKTKTTMLKY</sequence>
<name>X6LWV3_RETFI</name>
<dbReference type="AlphaFoldDB" id="X6LWV3"/>
<proteinExistence type="predicted"/>
<dbReference type="EMBL" id="ASPP01027736">
    <property type="protein sequence ID" value="ETO05836.1"/>
    <property type="molecule type" value="Genomic_DNA"/>
</dbReference>
<protein>
    <submittedName>
        <fullName evidence="1">Uncharacterized protein</fullName>
    </submittedName>
</protein>